<dbReference type="AlphaFoldDB" id="A0A2H1VDC5"/>
<dbReference type="EMBL" id="ODYU01001943">
    <property type="protein sequence ID" value="SOQ38843.1"/>
    <property type="molecule type" value="Genomic_DNA"/>
</dbReference>
<proteinExistence type="predicted"/>
<accession>A0A2H1VDC5</accession>
<name>A0A2H1VDC5_SPOFR</name>
<organism evidence="2">
    <name type="scientific">Spodoptera frugiperda</name>
    <name type="common">Fall armyworm</name>
    <dbReference type="NCBI Taxonomy" id="7108"/>
    <lineage>
        <taxon>Eukaryota</taxon>
        <taxon>Metazoa</taxon>
        <taxon>Ecdysozoa</taxon>
        <taxon>Arthropoda</taxon>
        <taxon>Hexapoda</taxon>
        <taxon>Insecta</taxon>
        <taxon>Pterygota</taxon>
        <taxon>Neoptera</taxon>
        <taxon>Endopterygota</taxon>
        <taxon>Lepidoptera</taxon>
        <taxon>Glossata</taxon>
        <taxon>Ditrysia</taxon>
        <taxon>Noctuoidea</taxon>
        <taxon>Noctuidae</taxon>
        <taxon>Amphipyrinae</taxon>
        <taxon>Spodoptera</taxon>
    </lineage>
</organism>
<sequence>MTLRRYLPPNQKQEPTETPMSGKHLCQALCDDTVALLKPLLNKRTYRCNDSEPKNTSVYNIYNVPMI</sequence>
<feature type="compositionally biased region" description="Polar residues" evidence="1">
    <location>
        <begin position="10"/>
        <end position="19"/>
    </location>
</feature>
<reference evidence="2" key="1">
    <citation type="submission" date="2016-07" db="EMBL/GenBank/DDBJ databases">
        <authorList>
            <person name="Bretaudeau A."/>
        </authorList>
    </citation>
    <scope>NUCLEOTIDE SEQUENCE</scope>
    <source>
        <strain evidence="2">Rice</strain>
        <tissue evidence="2">Whole body</tissue>
    </source>
</reference>
<gene>
    <name evidence="2" type="ORF">SFRICE_039954</name>
</gene>
<feature type="region of interest" description="Disordered" evidence="1">
    <location>
        <begin position="1"/>
        <end position="21"/>
    </location>
</feature>
<evidence type="ECO:0000256" key="1">
    <source>
        <dbReference type="SAM" id="MobiDB-lite"/>
    </source>
</evidence>
<evidence type="ECO:0000313" key="2">
    <source>
        <dbReference type="EMBL" id="SOQ38843.1"/>
    </source>
</evidence>
<protein>
    <submittedName>
        <fullName evidence="2">SFRICE_039954</fullName>
    </submittedName>
</protein>